<name>A0ABV3SVC4_9ACTN</name>
<dbReference type="PANTHER" id="PTHR40254:SF1">
    <property type="entry name" value="BLR0577 PROTEIN"/>
    <property type="match status" value="1"/>
</dbReference>
<evidence type="ECO:0000313" key="2">
    <source>
        <dbReference type="EMBL" id="MEX0426317.1"/>
    </source>
</evidence>
<dbReference type="RefSeq" id="WP_367990967.1">
    <property type="nucleotide sequence ID" value="NZ_JBFPJR010000002.1"/>
</dbReference>
<evidence type="ECO:0000313" key="3">
    <source>
        <dbReference type="Proteomes" id="UP001556631"/>
    </source>
</evidence>
<dbReference type="InterPro" id="IPR038732">
    <property type="entry name" value="HpyO/CreE_NAD-binding"/>
</dbReference>
<dbReference type="InterPro" id="IPR036188">
    <property type="entry name" value="FAD/NAD-bd_sf"/>
</dbReference>
<dbReference type="Pfam" id="PF13454">
    <property type="entry name" value="NAD_binding_9"/>
    <property type="match status" value="1"/>
</dbReference>
<gene>
    <name evidence="2" type="ORF">AB3X52_01705</name>
</gene>
<sequence>MTTLPRTSPPAADLGVDRSRRVAVIGGGASGTLTALNVLRAAPGHVGVTVFEASGRIGYGVAYATTDRRHLLNVPARNMSAFPDAPADLVEWARASGRDVDPADFLPRADYAVYLRDRLRAISRRHPGRLATVGEQVVDLEPLDGAFVVRTARGTQEAYDAVVLAYGNAAPSWLSVGGEPLPQAPWHVANPWDLSWITALPPDATVVIVGTGLTAVDTAISVLEDAPGRRAVMVSRHGLVPEAHAAPCSPAMSTGWVTPVPPGPLTADGIAALVAEQLRAAAARDVDWRVVVDGLRGPTQSIWGRLDLAERRRFLARYARRWEVRRHRMAPGVAALLDGYRAAGRLEILAGGLSAVACGGAAGVDGADGAAVQVEVGGRVVGADAVVNCTGPLIDVERADNPLLAALLRRGLVAPDPLRLGLSCTPAGEVLGRDGRVPGLFTVGPPRKGVLFETTAIPEIRVQAAEVAGLVGAPHS</sequence>
<comment type="caution">
    <text evidence="2">The sequence shown here is derived from an EMBL/GenBank/DDBJ whole genome shotgun (WGS) entry which is preliminary data.</text>
</comment>
<dbReference type="Gene3D" id="3.50.50.60">
    <property type="entry name" value="FAD/NAD(P)-binding domain"/>
    <property type="match status" value="2"/>
</dbReference>
<dbReference type="EMBL" id="JBFPJR010000002">
    <property type="protein sequence ID" value="MEX0426317.1"/>
    <property type="molecule type" value="Genomic_DNA"/>
</dbReference>
<dbReference type="PANTHER" id="PTHR40254">
    <property type="entry name" value="BLR0577 PROTEIN"/>
    <property type="match status" value="1"/>
</dbReference>
<dbReference type="InterPro" id="IPR052189">
    <property type="entry name" value="L-asp_N-monooxygenase_NS-form"/>
</dbReference>
<keyword evidence="3" id="KW-1185">Reference proteome</keyword>
<dbReference type="Proteomes" id="UP001556631">
    <property type="component" value="Unassembled WGS sequence"/>
</dbReference>
<evidence type="ECO:0000259" key="1">
    <source>
        <dbReference type="Pfam" id="PF13454"/>
    </source>
</evidence>
<proteinExistence type="predicted"/>
<feature type="domain" description="FAD-dependent urate hydroxylase HpyO/Asp monooxygenase CreE-like FAD/NAD(P)-binding" evidence="1">
    <location>
        <begin position="23"/>
        <end position="168"/>
    </location>
</feature>
<protein>
    <submittedName>
        <fullName evidence="2">FAD/NAD(P)-binding protein</fullName>
    </submittedName>
</protein>
<reference evidence="2 3" key="1">
    <citation type="submission" date="2024-07" db="EMBL/GenBank/DDBJ databases">
        <authorList>
            <person name="Lee S."/>
            <person name="Kang M."/>
        </authorList>
    </citation>
    <scope>NUCLEOTIDE SEQUENCE [LARGE SCALE GENOMIC DNA]</scope>
    <source>
        <strain evidence="2 3">DS6</strain>
    </source>
</reference>
<dbReference type="SUPFAM" id="SSF51905">
    <property type="entry name" value="FAD/NAD(P)-binding domain"/>
    <property type="match status" value="1"/>
</dbReference>
<organism evidence="2 3">
    <name type="scientific">Nocardioides eburneus</name>
    <dbReference type="NCBI Taxonomy" id="3231482"/>
    <lineage>
        <taxon>Bacteria</taxon>
        <taxon>Bacillati</taxon>
        <taxon>Actinomycetota</taxon>
        <taxon>Actinomycetes</taxon>
        <taxon>Propionibacteriales</taxon>
        <taxon>Nocardioidaceae</taxon>
        <taxon>Nocardioides</taxon>
    </lineage>
</organism>
<accession>A0ABV3SVC4</accession>